<keyword evidence="11" id="KW-1185">Reference proteome</keyword>
<evidence type="ECO:0000256" key="2">
    <source>
        <dbReference type="ARBA" id="ARBA00022448"/>
    </source>
</evidence>
<evidence type="ECO:0000256" key="7">
    <source>
        <dbReference type="ARBA" id="ARBA00023136"/>
    </source>
</evidence>
<evidence type="ECO:0000256" key="6">
    <source>
        <dbReference type="ARBA" id="ARBA00022989"/>
    </source>
</evidence>
<protein>
    <submittedName>
        <fullName evidence="10">ABC transporter permease</fullName>
    </submittedName>
</protein>
<evidence type="ECO:0000313" key="11">
    <source>
        <dbReference type="Proteomes" id="UP001230156"/>
    </source>
</evidence>
<comment type="caution">
    <text evidence="10">The sequence shown here is derived from an EMBL/GenBank/DDBJ whole genome shotgun (WGS) entry which is preliminary data.</text>
</comment>
<organism evidence="10 11">
    <name type="scientific">Dongia sedimenti</name>
    <dbReference type="NCBI Taxonomy" id="3064282"/>
    <lineage>
        <taxon>Bacteria</taxon>
        <taxon>Pseudomonadati</taxon>
        <taxon>Pseudomonadota</taxon>
        <taxon>Alphaproteobacteria</taxon>
        <taxon>Rhodospirillales</taxon>
        <taxon>Dongiaceae</taxon>
        <taxon>Dongia</taxon>
    </lineage>
</organism>
<keyword evidence="6 8" id="KW-1133">Transmembrane helix</keyword>
<feature type="transmembrane region" description="Helical" evidence="8">
    <location>
        <begin position="243"/>
        <end position="264"/>
    </location>
</feature>
<feature type="transmembrane region" description="Helical" evidence="8">
    <location>
        <begin position="105"/>
        <end position="129"/>
    </location>
</feature>
<evidence type="ECO:0000256" key="5">
    <source>
        <dbReference type="ARBA" id="ARBA00022692"/>
    </source>
</evidence>
<dbReference type="PANTHER" id="PTHR43357:SF4">
    <property type="entry name" value="INNER MEMBRANE ABC TRANSPORTER PERMEASE PROTEIN YDCV"/>
    <property type="match status" value="1"/>
</dbReference>
<evidence type="ECO:0000256" key="8">
    <source>
        <dbReference type="RuleBase" id="RU363032"/>
    </source>
</evidence>
<feature type="domain" description="ABC transmembrane type-1" evidence="9">
    <location>
        <begin position="70"/>
        <end position="261"/>
    </location>
</feature>
<gene>
    <name evidence="10" type="ORF">Q8A70_12240</name>
</gene>
<keyword evidence="7 8" id="KW-0472">Membrane</keyword>
<dbReference type="PANTHER" id="PTHR43357">
    <property type="entry name" value="INNER MEMBRANE ABC TRANSPORTER PERMEASE PROTEIN YDCV"/>
    <property type="match status" value="1"/>
</dbReference>
<feature type="transmembrane region" description="Helical" evidence="8">
    <location>
        <begin position="18"/>
        <end position="39"/>
    </location>
</feature>
<feature type="transmembrane region" description="Helical" evidence="8">
    <location>
        <begin position="70"/>
        <end position="93"/>
    </location>
</feature>
<sequence length="276" mass="29983">MSPYATPMERAWHVGLRLICAAVLLFLIAPIIVIMPLSFNSESYFTYPMPGLSLQWYKEFFTNPRWIDSVVMSIEVAVAVTIIATTLGILASLGLSRLAMRGKAAIIALLLMPMIVPVIISAVGMYFFYVSLGILSITWAPVGLILAHTCLAAPFVVISVTATLSGFDHSLMRAGASLGAPPMTVFFKVVMPLILPGVISGALFAFVTSFDEVVVAVFLASPEQRTLPKQMFNGIRENINPTITAAATLLILVSVALLTSLELLRRRQERLRGIRA</sequence>
<evidence type="ECO:0000313" key="10">
    <source>
        <dbReference type="EMBL" id="MDQ7248444.1"/>
    </source>
</evidence>
<dbReference type="CDD" id="cd06261">
    <property type="entry name" value="TM_PBP2"/>
    <property type="match status" value="1"/>
</dbReference>
<keyword evidence="4" id="KW-0997">Cell inner membrane</keyword>
<evidence type="ECO:0000256" key="3">
    <source>
        <dbReference type="ARBA" id="ARBA00022475"/>
    </source>
</evidence>
<evidence type="ECO:0000256" key="1">
    <source>
        <dbReference type="ARBA" id="ARBA00004429"/>
    </source>
</evidence>
<evidence type="ECO:0000256" key="4">
    <source>
        <dbReference type="ARBA" id="ARBA00022519"/>
    </source>
</evidence>
<dbReference type="InterPro" id="IPR035906">
    <property type="entry name" value="MetI-like_sf"/>
</dbReference>
<reference evidence="11" key="1">
    <citation type="submission" date="2023-08" db="EMBL/GenBank/DDBJ databases">
        <title>Rhodospirillaceae gen. nov., a novel taxon isolated from the Yangtze River Yuezi River estuary sludge.</title>
        <authorList>
            <person name="Ruan L."/>
        </authorList>
    </citation>
    <scope>NUCLEOTIDE SEQUENCE [LARGE SCALE GENOMIC DNA]</scope>
    <source>
        <strain evidence="11">R-7</strain>
    </source>
</reference>
<proteinExistence type="inferred from homology"/>
<comment type="subcellular location">
    <subcellularLocation>
        <location evidence="1">Cell inner membrane</location>
        <topology evidence="1">Multi-pass membrane protein</topology>
    </subcellularLocation>
    <subcellularLocation>
        <location evidence="8">Cell membrane</location>
        <topology evidence="8">Multi-pass membrane protein</topology>
    </subcellularLocation>
</comment>
<dbReference type="Gene3D" id="1.10.3720.10">
    <property type="entry name" value="MetI-like"/>
    <property type="match status" value="1"/>
</dbReference>
<comment type="similarity">
    <text evidence="8">Belongs to the binding-protein-dependent transport system permease family.</text>
</comment>
<evidence type="ECO:0000259" key="9">
    <source>
        <dbReference type="PROSITE" id="PS50928"/>
    </source>
</evidence>
<keyword evidence="3" id="KW-1003">Cell membrane</keyword>
<dbReference type="Proteomes" id="UP001230156">
    <property type="component" value="Unassembled WGS sequence"/>
</dbReference>
<dbReference type="InterPro" id="IPR000515">
    <property type="entry name" value="MetI-like"/>
</dbReference>
<accession>A0ABU0YL44</accession>
<keyword evidence="5 8" id="KW-0812">Transmembrane</keyword>
<feature type="transmembrane region" description="Helical" evidence="8">
    <location>
        <begin position="141"/>
        <end position="164"/>
    </location>
</feature>
<keyword evidence="2 8" id="KW-0813">Transport</keyword>
<feature type="transmembrane region" description="Helical" evidence="8">
    <location>
        <begin position="185"/>
        <end position="207"/>
    </location>
</feature>
<dbReference type="SUPFAM" id="SSF161098">
    <property type="entry name" value="MetI-like"/>
    <property type="match status" value="1"/>
</dbReference>
<dbReference type="PROSITE" id="PS50928">
    <property type="entry name" value="ABC_TM1"/>
    <property type="match status" value="1"/>
</dbReference>
<name>A0ABU0YL44_9PROT</name>
<dbReference type="EMBL" id="JAUYVI010000004">
    <property type="protein sequence ID" value="MDQ7248444.1"/>
    <property type="molecule type" value="Genomic_DNA"/>
</dbReference>
<dbReference type="Pfam" id="PF00528">
    <property type="entry name" value="BPD_transp_1"/>
    <property type="match status" value="1"/>
</dbReference>